<dbReference type="Proteomes" id="UP000241229">
    <property type="component" value="Unassembled WGS sequence"/>
</dbReference>
<sequence>MTLVVDSSVAASWALPDESSPAALKALMLARSDRIVVPSVFWHELRNVLLVAERRGRLTADETQTGISVIVDLSPEIDASDDHFAVLGLARRHLLTAYDASYLELAKRKGAVLATLDRRLAHAGLSEGLQVISDQV</sequence>
<dbReference type="GO" id="GO:0090729">
    <property type="term" value="F:toxin activity"/>
    <property type="evidence" value="ECO:0007669"/>
    <property type="project" value="UniProtKB-KW"/>
</dbReference>
<organism evidence="8 9">
    <name type="scientific">Kumtagia ephedrae</name>
    <dbReference type="NCBI Taxonomy" id="2116701"/>
    <lineage>
        <taxon>Bacteria</taxon>
        <taxon>Pseudomonadati</taxon>
        <taxon>Pseudomonadota</taxon>
        <taxon>Alphaproteobacteria</taxon>
        <taxon>Hyphomicrobiales</taxon>
        <taxon>Phyllobacteriaceae</taxon>
        <taxon>Kumtagia</taxon>
    </lineage>
</organism>
<evidence type="ECO:0000256" key="1">
    <source>
        <dbReference type="ARBA" id="ARBA00022649"/>
    </source>
</evidence>
<dbReference type="Gene3D" id="3.40.50.1010">
    <property type="entry name" value="5'-nuclease"/>
    <property type="match status" value="1"/>
</dbReference>
<evidence type="ECO:0000313" key="9">
    <source>
        <dbReference type="Proteomes" id="UP000241229"/>
    </source>
</evidence>
<dbReference type="CDD" id="cd09873">
    <property type="entry name" value="PIN_Pae0151-like"/>
    <property type="match status" value="1"/>
</dbReference>
<keyword evidence="5 6" id="KW-0460">Magnesium</keyword>
<dbReference type="HAMAP" id="MF_00265">
    <property type="entry name" value="VapC_Nob1"/>
    <property type="match status" value="1"/>
</dbReference>
<dbReference type="PANTHER" id="PTHR35901">
    <property type="entry name" value="RIBONUCLEASE VAPC3"/>
    <property type="match status" value="1"/>
</dbReference>
<dbReference type="EMBL" id="PXYK01000008">
    <property type="protein sequence ID" value="PSJ61127.1"/>
    <property type="molecule type" value="Genomic_DNA"/>
</dbReference>
<keyword evidence="2 6" id="KW-0540">Nuclease</keyword>
<keyword evidence="6" id="KW-0800">Toxin</keyword>
<dbReference type="OrthoDB" id="9798446at2"/>
<dbReference type="PANTHER" id="PTHR35901:SF1">
    <property type="entry name" value="EXONUCLEASE VAPC9"/>
    <property type="match status" value="1"/>
</dbReference>
<dbReference type="AlphaFoldDB" id="A0A2P7SF89"/>
<dbReference type="InterPro" id="IPR022907">
    <property type="entry name" value="VapC_family"/>
</dbReference>
<dbReference type="InterPro" id="IPR029060">
    <property type="entry name" value="PIN-like_dom_sf"/>
</dbReference>
<comment type="caution">
    <text evidence="8">The sequence shown here is derived from an EMBL/GenBank/DDBJ whole genome shotgun (WGS) entry which is preliminary data.</text>
</comment>
<dbReference type="InterPro" id="IPR051619">
    <property type="entry name" value="TypeII_TA_RNase_PINc/VapC"/>
</dbReference>
<comment type="similarity">
    <text evidence="6">Belongs to the PINc/VapC protein family.</text>
</comment>
<evidence type="ECO:0000256" key="5">
    <source>
        <dbReference type="ARBA" id="ARBA00022842"/>
    </source>
</evidence>
<feature type="binding site" evidence="6">
    <location>
        <position position="99"/>
    </location>
    <ligand>
        <name>Mg(2+)</name>
        <dbReference type="ChEBI" id="CHEBI:18420"/>
    </ligand>
</feature>
<reference evidence="8 9" key="1">
    <citation type="submission" date="2018-03" db="EMBL/GenBank/DDBJ databases">
        <title>The draft genome of Mesorhizobium sp. 6GN-30.</title>
        <authorList>
            <person name="Liu L."/>
            <person name="Li L."/>
            <person name="Wang T."/>
            <person name="Zhang X."/>
            <person name="Liang L."/>
        </authorList>
    </citation>
    <scope>NUCLEOTIDE SEQUENCE [LARGE SCALE GENOMIC DNA]</scope>
    <source>
        <strain evidence="8 9">6GN30</strain>
    </source>
</reference>
<evidence type="ECO:0000259" key="7">
    <source>
        <dbReference type="Pfam" id="PF01850"/>
    </source>
</evidence>
<dbReference type="RefSeq" id="WP_106772132.1">
    <property type="nucleotide sequence ID" value="NZ_PXYK01000008.1"/>
</dbReference>
<evidence type="ECO:0000313" key="8">
    <source>
        <dbReference type="EMBL" id="PSJ61127.1"/>
    </source>
</evidence>
<dbReference type="EC" id="3.1.-.-" evidence="6"/>
<proteinExistence type="inferred from homology"/>
<keyword evidence="3 6" id="KW-0479">Metal-binding</keyword>
<name>A0A2P7SF89_9HYPH</name>
<gene>
    <name evidence="6" type="primary">vapC</name>
    <name evidence="8" type="ORF">C7I84_10560</name>
</gene>
<protein>
    <recommendedName>
        <fullName evidence="6">Ribonuclease VapC</fullName>
        <shortName evidence="6">RNase VapC</shortName>
        <ecNumber evidence="6">3.1.-.-</ecNumber>
    </recommendedName>
    <alternativeName>
        <fullName evidence="6">Toxin VapC</fullName>
    </alternativeName>
</protein>
<feature type="domain" description="PIN" evidence="7">
    <location>
        <begin position="4"/>
        <end position="123"/>
    </location>
</feature>
<feature type="binding site" evidence="6">
    <location>
        <position position="6"/>
    </location>
    <ligand>
        <name>Mg(2+)</name>
        <dbReference type="ChEBI" id="CHEBI:18420"/>
    </ligand>
</feature>
<accession>A0A2P7SF89</accession>
<dbReference type="InterPro" id="IPR044153">
    <property type="entry name" value="PIN_Pae0151-like"/>
</dbReference>
<dbReference type="GO" id="GO:0004540">
    <property type="term" value="F:RNA nuclease activity"/>
    <property type="evidence" value="ECO:0007669"/>
    <property type="project" value="InterPro"/>
</dbReference>
<comment type="cofactor">
    <cofactor evidence="6">
        <name>Mg(2+)</name>
        <dbReference type="ChEBI" id="CHEBI:18420"/>
    </cofactor>
</comment>
<evidence type="ECO:0000256" key="3">
    <source>
        <dbReference type="ARBA" id="ARBA00022723"/>
    </source>
</evidence>
<evidence type="ECO:0000256" key="2">
    <source>
        <dbReference type="ARBA" id="ARBA00022722"/>
    </source>
</evidence>
<keyword evidence="4 6" id="KW-0378">Hydrolase</keyword>
<keyword evidence="9" id="KW-1185">Reference proteome</keyword>
<dbReference type="GO" id="GO:0000287">
    <property type="term" value="F:magnesium ion binding"/>
    <property type="evidence" value="ECO:0007669"/>
    <property type="project" value="UniProtKB-UniRule"/>
</dbReference>
<dbReference type="InterPro" id="IPR002716">
    <property type="entry name" value="PIN_dom"/>
</dbReference>
<dbReference type="GO" id="GO:0016787">
    <property type="term" value="F:hydrolase activity"/>
    <property type="evidence" value="ECO:0007669"/>
    <property type="project" value="UniProtKB-KW"/>
</dbReference>
<dbReference type="Pfam" id="PF01850">
    <property type="entry name" value="PIN"/>
    <property type="match status" value="1"/>
</dbReference>
<evidence type="ECO:0000256" key="6">
    <source>
        <dbReference type="HAMAP-Rule" id="MF_00265"/>
    </source>
</evidence>
<keyword evidence="1 6" id="KW-1277">Toxin-antitoxin system</keyword>
<dbReference type="SUPFAM" id="SSF88723">
    <property type="entry name" value="PIN domain-like"/>
    <property type="match status" value="1"/>
</dbReference>
<evidence type="ECO:0000256" key="4">
    <source>
        <dbReference type="ARBA" id="ARBA00022801"/>
    </source>
</evidence>
<comment type="function">
    <text evidence="6">Toxic component of a toxin-antitoxin (TA) system. An RNase.</text>
</comment>